<accession>A0A3N0VP24</accession>
<reference evidence="2 3" key="1">
    <citation type="submission" date="2018-10" db="EMBL/GenBank/DDBJ databases">
        <authorList>
            <person name="Chen W.-M."/>
        </authorList>
    </citation>
    <scope>NUCLEOTIDE SEQUENCE [LARGE SCALE GENOMIC DNA]</scope>
    <source>
        <strain evidence="2 3">THS-13</strain>
    </source>
</reference>
<dbReference type="CDD" id="cd06588">
    <property type="entry name" value="PhnB_like"/>
    <property type="match status" value="1"/>
</dbReference>
<proteinExistence type="predicted"/>
<dbReference type="SUPFAM" id="SSF54593">
    <property type="entry name" value="Glyoxalase/Bleomycin resistance protein/Dihydroxybiphenyl dioxygenase"/>
    <property type="match status" value="1"/>
</dbReference>
<feature type="domain" description="PhnB-like" evidence="1">
    <location>
        <begin position="6"/>
        <end position="125"/>
    </location>
</feature>
<evidence type="ECO:0000313" key="2">
    <source>
        <dbReference type="EMBL" id="ROH93728.1"/>
    </source>
</evidence>
<dbReference type="InterPro" id="IPR009725">
    <property type="entry name" value="3_dmu_93_MTrfase"/>
</dbReference>
<organism evidence="2 3">
    <name type="scientific">Stagnimonas aquatica</name>
    <dbReference type="NCBI Taxonomy" id="2689987"/>
    <lineage>
        <taxon>Bacteria</taxon>
        <taxon>Pseudomonadati</taxon>
        <taxon>Pseudomonadota</taxon>
        <taxon>Gammaproteobacteria</taxon>
        <taxon>Nevskiales</taxon>
        <taxon>Nevskiaceae</taxon>
        <taxon>Stagnimonas</taxon>
    </lineage>
</organism>
<name>A0A3N0VP24_9GAMM</name>
<dbReference type="RefSeq" id="WP_123210583.1">
    <property type="nucleotide sequence ID" value="NZ_RJVO01000001.1"/>
</dbReference>
<dbReference type="PANTHER" id="PTHR33990:SF2">
    <property type="entry name" value="PHNB-LIKE DOMAIN-CONTAINING PROTEIN"/>
    <property type="match status" value="1"/>
</dbReference>
<dbReference type="PANTHER" id="PTHR33990">
    <property type="entry name" value="PROTEIN YJDN-RELATED"/>
    <property type="match status" value="1"/>
</dbReference>
<dbReference type="EMBL" id="RJVO01000001">
    <property type="protein sequence ID" value="ROH93728.1"/>
    <property type="molecule type" value="Genomic_DNA"/>
</dbReference>
<dbReference type="InterPro" id="IPR029068">
    <property type="entry name" value="Glyas_Bleomycin-R_OHBP_Dase"/>
</dbReference>
<evidence type="ECO:0000259" key="1">
    <source>
        <dbReference type="Pfam" id="PF06983"/>
    </source>
</evidence>
<dbReference type="PIRSF" id="PIRSF021700">
    <property type="entry name" value="3_dmu_93_MTrfase"/>
    <property type="match status" value="1"/>
</dbReference>
<evidence type="ECO:0000313" key="3">
    <source>
        <dbReference type="Proteomes" id="UP000282106"/>
    </source>
</evidence>
<sequence length="165" mass="18169">MDFASKITPCLWFDTQGEEAARFYVGLFPDSRIVDIGRYTEDGHEQHGQRAGSVMTVAFELAGQGFLALNGGPRFQLSEAMSLIVYCEDQAEVDRYWNALAEGGGGQSQACGWLKDRYGLSWQITPKSVVEWLAGPDRIKAGKAMRALMQMVKIDIATVERAVAA</sequence>
<gene>
    <name evidence="2" type="ORF">ED208_04175</name>
</gene>
<dbReference type="AlphaFoldDB" id="A0A3N0VP24"/>
<dbReference type="Proteomes" id="UP000282106">
    <property type="component" value="Unassembled WGS sequence"/>
</dbReference>
<dbReference type="Pfam" id="PF06983">
    <property type="entry name" value="3-dmu-9_3-mt"/>
    <property type="match status" value="1"/>
</dbReference>
<dbReference type="InterPro" id="IPR028973">
    <property type="entry name" value="PhnB-like"/>
</dbReference>
<comment type="caution">
    <text evidence="2">The sequence shown here is derived from an EMBL/GenBank/DDBJ whole genome shotgun (WGS) entry which is preliminary data.</text>
</comment>
<dbReference type="Gene3D" id="3.10.180.10">
    <property type="entry name" value="2,3-Dihydroxybiphenyl 1,2-Dioxygenase, domain 1"/>
    <property type="match status" value="1"/>
</dbReference>
<dbReference type="InParanoid" id="A0A3N0VP24"/>
<keyword evidence="3" id="KW-1185">Reference proteome</keyword>
<protein>
    <submittedName>
        <fullName evidence="2">VOC family protein</fullName>
    </submittedName>
</protein>